<comment type="caution">
    <text evidence="2">The sequence shown here is derived from an EMBL/GenBank/DDBJ whole genome shotgun (WGS) entry which is preliminary data.</text>
</comment>
<evidence type="ECO:0000313" key="2">
    <source>
        <dbReference type="EMBL" id="GIX60845.1"/>
    </source>
</evidence>
<proteinExistence type="predicted"/>
<feature type="signal peptide" evidence="1">
    <location>
        <begin position="1"/>
        <end position="22"/>
    </location>
</feature>
<gene>
    <name evidence="2" type="ORF">BcabD6B2_02800</name>
</gene>
<keyword evidence="3" id="KW-1185">Reference proteome</keyword>
<dbReference type="AlphaFoldDB" id="A0AAV4LLY8"/>
<sequence length="491" mass="53546">MQRRRFSYLVGVALQLLLTVEERHVGGCDAGAQLEHPVHALVYDFLHRVRVDAHSEVDALMGGVVHEPQYQGLLPPHPLLEALEEHLVVVSPPPDGELRNLQHPPLVQPLVVANAVEPALVVGLDPARELAVPRHHGRHVLVFQVPLEVVDDVDGVVVGYLAAEPRSDAVAAVDEHHGDGGDVVEGLDGLPLLVLVLQHAVVLLHENEPRDGHQLRENVTRRRGVLAALLAAAKLSAGLQNVDRGLAVVVRRVLRDVARQLGHLALRHQVPLEAPEEHLPLPRFPPVHHRGDAALRVVYRELDELLVDEVGVPQALDGVVDGRAVLVALHPHLAVVHPLLVEGHVDAVVVDVVLVGEVDEVPPDVGEVLLELLVGGGPETFVVLDLPAGQVGGVDPLGVVLHREEGQDGVALGRLDDGRDKLPDEPLVLDHLRPEVVQQVDHEPLDVRPVVVLIRHDHDRAVPEPLGRRLLLFGNVEPHHLEYVLYFRVLH</sequence>
<dbReference type="Proteomes" id="UP001497744">
    <property type="component" value="Unassembled WGS sequence"/>
</dbReference>
<name>A0AAV4LLY8_BABCB</name>
<protein>
    <submittedName>
        <fullName evidence="2">Phosphatase</fullName>
    </submittedName>
</protein>
<keyword evidence="1" id="KW-0732">Signal</keyword>
<dbReference type="GeneID" id="94192328"/>
<accession>A0AAV4LLY8</accession>
<dbReference type="EMBL" id="BPLF01000001">
    <property type="protein sequence ID" value="GIX60845.1"/>
    <property type="molecule type" value="Genomic_DNA"/>
</dbReference>
<dbReference type="RefSeq" id="XP_067712916.1">
    <property type="nucleotide sequence ID" value="XM_067856815.1"/>
</dbReference>
<evidence type="ECO:0000256" key="1">
    <source>
        <dbReference type="SAM" id="SignalP"/>
    </source>
</evidence>
<feature type="chain" id="PRO_5043752737" evidence="1">
    <location>
        <begin position="23"/>
        <end position="491"/>
    </location>
</feature>
<reference evidence="2 3" key="1">
    <citation type="submission" date="2021-06" db="EMBL/GenBank/DDBJ databases">
        <title>Genome sequence of Babesia caballi.</title>
        <authorList>
            <person name="Yamagishi J."/>
            <person name="Kidaka T."/>
            <person name="Ochi A."/>
        </authorList>
    </citation>
    <scope>NUCLEOTIDE SEQUENCE [LARGE SCALE GENOMIC DNA]</scope>
    <source>
        <strain evidence="2">USDA-D6B2</strain>
    </source>
</reference>
<organism evidence="2 3">
    <name type="scientific">Babesia caballi</name>
    <dbReference type="NCBI Taxonomy" id="5871"/>
    <lineage>
        <taxon>Eukaryota</taxon>
        <taxon>Sar</taxon>
        <taxon>Alveolata</taxon>
        <taxon>Apicomplexa</taxon>
        <taxon>Aconoidasida</taxon>
        <taxon>Piroplasmida</taxon>
        <taxon>Babesiidae</taxon>
        <taxon>Babesia</taxon>
    </lineage>
</organism>
<evidence type="ECO:0000313" key="3">
    <source>
        <dbReference type="Proteomes" id="UP001497744"/>
    </source>
</evidence>